<organism evidence="3 4">
    <name type="scientific">Croceitalea marina</name>
    <dbReference type="NCBI Taxonomy" id="1775166"/>
    <lineage>
        <taxon>Bacteria</taxon>
        <taxon>Pseudomonadati</taxon>
        <taxon>Bacteroidota</taxon>
        <taxon>Flavobacteriia</taxon>
        <taxon>Flavobacteriales</taxon>
        <taxon>Flavobacteriaceae</taxon>
        <taxon>Croceitalea</taxon>
    </lineage>
</organism>
<feature type="signal peptide" evidence="2">
    <location>
        <begin position="1"/>
        <end position="34"/>
    </location>
</feature>
<evidence type="ECO:0000313" key="4">
    <source>
        <dbReference type="Proteomes" id="UP001597526"/>
    </source>
</evidence>
<comment type="caution">
    <text evidence="3">The sequence shown here is derived from an EMBL/GenBank/DDBJ whole genome shotgun (WGS) entry which is preliminary data.</text>
</comment>
<keyword evidence="1" id="KW-0472">Membrane</keyword>
<dbReference type="EMBL" id="JBHULB010000007">
    <property type="protein sequence ID" value="MFD2586648.1"/>
    <property type="molecule type" value="Genomic_DNA"/>
</dbReference>
<evidence type="ECO:0000256" key="2">
    <source>
        <dbReference type="SAM" id="SignalP"/>
    </source>
</evidence>
<proteinExistence type="predicted"/>
<feature type="transmembrane region" description="Helical" evidence="1">
    <location>
        <begin position="345"/>
        <end position="369"/>
    </location>
</feature>
<keyword evidence="1" id="KW-1133">Transmembrane helix</keyword>
<evidence type="ECO:0000313" key="3">
    <source>
        <dbReference type="EMBL" id="MFD2586648.1"/>
    </source>
</evidence>
<accession>A0ABW5MVA3</accession>
<feature type="transmembrane region" description="Helical" evidence="1">
    <location>
        <begin position="163"/>
        <end position="186"/>
    </location>
</feature>
<evidence type="ECO:0000256" key="1">
    <source>
        <dbReference type="SAM" id="Phobius"/>
    </source>
</evidence>
<keyword evidence="4" id="KW-1185">Reference proteome</keyword>
<reference evidence="4" key="1">
    <citation type="journal article" date="2019" name="Int. J. Syst. Evol. Microbiol.">
        <title>The Global Catalogue of Microorganisms (GCM) 10K type strain sequencing project: providing services to taxonomists for standard genome sequencing and annotation.</title>
        <authorList>
            <consortium name="The Broad Institute Genomics Platform"/>
            <consortium name="The Broad Institute Genome Sequencing Center for Infectious Disease"/>
            <person name="Wu L."/>
            <person name="Ma J."/>
        </authorList>
    </citation>
    <scope>NUCLEOTIDE SEQUENCE [LARGE SCALE GENOMIC DNA]</scope>
    <source>
        <strain evidence="4">KCTC 52368</strain>
    </source>
</reference>
<sequence length="552" mass="62466">MRVQNLKFNVQCFARVACKAITFCFLISSLSNYAQDSRVSAEIDTTTIKIGEQMQYKITVETDSLNLVYFPEDQTFSPVEMVEALKIDTTKNKDRVTLQRIYALTQFDSGAYTIPPQRIAINEEPFFTDSFRIRVGDVAVDTTKQKLYDIKPLIEVEKNNAKLWIIAFFILLGVFILGALVYWFFLRKKPLTEEEKVALLPPFDRALLQLKELENSRYLIQDEYKKYYSELTDIVRSYLEEDAHVSALESTTDQLIEKLELLKDAGELAIEDETLTQFKKVLQTADLVKFAKSKPPTSVAEQDRILVENIVVKTKEALPEPTEEELLQNEAYLEELEKKKQRKRIYIAAAVFGGLVLLGGGASLAYYGFKTVKDTVFGYPTKDLLEGEWVNSSYGYPPIDIETPEVLIRQDQELPDEVREALKSIQIFSSGSTLGVFSVTASSATFKEQKEANFEGAIGNALATFEAQGIRNIIPKQEEFVSKSGVQGIKTYGSGQYQDPLSKDKKKIKYAIVLFGGKGFMQQVLMTWEDGDDYAEKIVERILASVDVKTQA</sequence>
<gene>
    <name evidence="3" type="ORF">ACFSQJ_06880</name>
</gene>
<name>A0ABW5MVA3_9FLAO</name>
<protein>
    <recommendedName>
        <fullName evidence="5">Protein BatD</fullName>
    </recommendedName>
</protein>
<keyword evidence="2" id="KW-0732">Signal</keyword>
<feature type="chain" id="PRO_5045694408" description="Protein BatD" evidence="2">
    <location>
        <begin position="35"/>
        <end position="552"/>
    </location>
</feature>
<dbReference type="RefSeq" id="WP_377766219.1">
    <property type="nucleotide sequence ID" value="NZ_JBHULB010000007.1"/>
</dbReference>
<dbReference type="Proteomes" id="UP001597526">
    <property type="component" value="Unassembled WGS sequence"/>
</dbReference>
<evidence type="ECO:0008006" key="5">
    <source>
        <dbReference type="Google" id="ProtNLM"/>
    </source>
</evidence>
<keyword evidence="1" id="KW-0812">Transmembrane</keyword>